<feature type="compositionally biased region" description="Basic and acidic residues" evidence="1">
    <location>
        <begin position="370"/>
        <end position="379"/>
    </location>
</feature>
<sequence length="717" mass="78059">MPAMMWEMRPRAAPRTLGEDRSVNNMMTGYSYSIKGGPAPSVTTPDFVDSRHETAPPVQPPPRNPRRDIAYKGHIGTGISSYPKSSAQIMADFHGSRTAQRQQNRTDTVSPPSSPEPDYTTRRAAESQQANREVSPLDAEGWGKPLARGPLGHASQVSVDSQQLGNNSQTRSNIPMMRRQRRKQSDAALRERQSQERLEPNKPGNRNLEVRYDAMTGEMTTSTAGRPPAVKPAAYAHGLGITSASPSPTRQRSPSAVMTSFGNRVRQMAQGGRKSEGPEKGTTDPASRAFSASASRPGWKGASGRTALVEPVRDTLEVAPLRIPTKNNTHMISPSSTASLTSQNLPLSRSARGETPPVSPYGAETGPGARPRETLRKDVPSQVTSPTEHSPVSRGPRPPSPPLSDPVNETDAPLVPAKHLQPSENALNIQVARPDNQKSVQLEASHTHANHAHQKSVSSAYSQLSHVVEPHPQSSNQNSLAPSDPWVQPPSRFSITTYATSAANTPRESFDDFDHNRPPVPATPLQYRNSPQTNQSSMVTSNQVPSAGSENIPPSTDSSITQDQSQSPPGPPPSSAALQRKAAALGTIPYRLASSRLSIASDMNKSLPPPPPESSARDRISKINAQLTSLGNRRINITRSIKQMTELMPTDSILNSQEVVTKREMEKKIVERLRAELAEVQREEYDLGLKLHRAYKRMDREVGVERTTALWVRRVTG</sequence>
<dbReference type="OrthoDB" id="4507572at2759"/>
<feature type="compositionally biased region" description="Basic and acidic residues" evidence="1">
    <location>
        <begin position="508"/>
        <end position="517"/>
    </location>
</feature>
<dbReference type="PANTHER" id="PTHR42023:SF1">
    <property type="entry name" value="BHLH DOMAIN-CONTAINING PROTEIN"/>
    <property type="match status" value="1"/>
</dbReference>
<evidence type="ECO:0000256" key="1">
    <source>
        <dbReference type="SAM" id="MobiDB-lite"/>
    </source>
</evidence>
<feature type="compositionally biased region" description="Polar residues" evidence="1">
    <location>
        <begin position="155"/>
        <end position="173"/>
    </location>
</feature>
<feature type="region of interest" description="Disordered" evidence="1">
    <location>
        <begin position="505"/>
        <end position="580"/>
    </location>
</feature>
<comment type="caution">
    <text evidence="2">The sequence shown here is derived from an EMBL/GenBank/DDBJ whole genome shotgun (WGS) entry which is preliminary data.</text>
</comment>
<feature type="compositionally biased region" description="Polar residues" evidence="1">
    <location>
        <begin position="472"/>
        <end position="481"/>
    </location>
</feature>
<feature type="compositionally biased region" description="Polar residues" evidence="1">
    <location>
        <begin position="455"/>
        <end position="465"/>
    </location>
</feature>
<evidence type="ECO:0000313" key="3">
    <source>
        <dbReference type="Proteomes" id="UP000275385"/>
    </source>
</evidence>
<reference evidence="2 3" key="1">
    <citation type="submission" date="2018-08" db="EMBL/GenBank/DDBJ databases">
        <title>Draft genome of the lignicolous fungus Coniochaeta pulveracea.</title>
        <authorList>
            <person name="Borstlap C.J."/>
            <person name="De Witt R.N."/>
            <person name="Botha A."/>
            <person name="Volschenk H."/>
        </authorList>
    </citation>
    <scope>NUCLEOTIDE SEQUENCE [LARGE SCALE GENOMIC DNA]</scope>
    <source>
        <strain evidence="2 3">CAB683</strain>
    </source>
</reference>
<feature type="region of interest" description="Disordered" evidence="1">
    <location>
        <begin position="320"/>
        <end position="488"/>
    </location>
</feature>
<feature type="compositionally biased region" description="Basic and acidic residues" evidence="1">
    <location>
        <begin position="273"/>
        <end position="282"/>
    </location>
</feature>
<dbReference type="AlphaFoldDB" id="A0A420YMC3"/>
<feature type="compositionally biased region" description="Polar residues" evidence="1">
    <location>
        <begin position="242"/>
        <end position="262"/>
    </location>
</feature>
<feature type="compositionally biased region" description="Low complexity" evidence="1">
    <location>
        <begin position="554"/>
        <end position="567"/>
    </location>
</feature>
<organism evidence="2 3">
    <name type="scientific">Coniochaeta pulveracea</name>
    <dbReference type="NCBI Taxonomy" id="177199"/>
    <lineage>
        <taxon>Eukaryota</taxon>
        <taxon>Fungi</taxon>
        <taxon>Dikarya</taxon>
        <taxon>Ascomycota</taxon>
        <taxon>Pezizomycotina</taxon>
        <taxon>Sordariomycetes</taxon>
        <taxon>Sordariomycetidae</taxon>
        <taxon>Coniochaetales</taxon>
        <taxon>Coniochaetaceae</taxon>
        <taxon>Coniochaeta</taxon>
    </lineage>
</organism>
<accession>A0A420YMC3</accession>
<feature type="compositionally biased region" description="Polar residues" evidence="1">
    <location>
        <begin position="97"/>
        <end position="111"/>
    </location>
</feature>
<gene>
    <name evidence="2" type="ORF">DL546_009755</name>
</gene>
<feature type="region of interest" description="Disordered" evidence="1">
    <location>
        <begin position="1"/>
        <end position="307"/>
    </location>
</feature>
<evidence type="ECO:0000313" key="2">
    <source>
        <dbReference type="EMBL" id="RKU49030.1"/>
    </source>
</evidence>
<dbReference type="EMBL" id="QVQW01000003">
    <property type="protein sequence ID" value="RKU49030.1"/>
    <property type="molecule type" value="Genomic_DNA"/>
</dbReference>
<feature type="compositionally biased region" description="Polar residues" evidence="1">
    <location>
        <begin position="526"/>
        <end position="553"/>
    </location>
</feature>
<dbReference type="Proteomes" id="UP000275385">
    <property type="component" value="Unassembled WGS sequence"/>
</dbReference>
<feature type="compositionally biased region" description="Polar residues" evidence="1">
    <location>
        <begin position="78"/>
        <end position="88"/>
    </location>
</feature>
<dbReference type="STRING" id="177199.A0A420YMC3"/>
<feature type="compositionally biased region" description="Basic and acidic residues" evidence="1">
    <location>
        <begin position="183"/>
        <end position="200"/>
    </location>
</feature>
<name>A0A420YMC3_9PEZI</name>
<dbReference type="PANTHER" id="PTHR42023">
    <property type="entry name" value="BHLH DOMAIN-CONTAINING PROTEIN"/>
    <property type="match status" value="1"/>
</dbReference>
<feature type="compositionally biased region" description="Low complexity" evidence="1">
    <location>
        <begin position="286"/>
        <end position="296"/>
    </location>
</feature>
<proteinExistence type="predicted"/>
<feature type="compositionally biased region" description="Polar residues" evidence="1">
    <location>
        <begin position="325"/>
        <end position="347"/>
    </location>
</feature>
<protein>
    <submittedName>
        <fullName evidence="2">Uncharacterized protein</fullName>
    </submittedName>
</protein>
<keyword evidence="3" id="KW-1185">Reference proteome</keyword>